<feature type="transmembrane region" description="Helical" evidence="1">
    <location>
        <begin position="143"/>
        <end position="165"/>
    </location>
</feature>
<dbReference type="EMBL" id="MU151395">
    <property type="protein sequence ID" value="KAF9444188.1"/>
    <property type="molecule type" value="Genomic_DNA"/>
</dbReference>
<dbReference type="Proteomes" id="UP000807342">
    <property type="component" value="Unassembled WGS sequence"/>
</dbReference>
<feature type="non-terminal residue" evidence="2">
    <location>
        <position position="1"/>
    </location>
</feature>
<dbReference type="OrthoDB" id="2947347at2759"/>
<feature type="transmembrane region" description="Helical" evidence="1">
    <location>
        <begin position="45"/>
        <end position="64"/>
    </location>
</feature>
<feature type="transmembrane region" description="Helical" evidence="1">
    <location>
        <begin position="186"/>
        <end position="210"/>
    </location>
</feature>
<keyword evidence="3" id="KW-1185">Reference proteome</keyword>
<feature type="transmembrane region" description="Helical" evidence="1">
    <location>
        <begin position="115"/>
        <end position="137"/>
    </location>
</feature>
<keyword evidence="1" id="KW-1133">Transmembrane helix</keyword>
<keyword evidence="1" id="KW-0472">Membrane</keyword>
<name>A0A9P6C0A3_9AGAR</name>
<proteinExistence type="predicted"/>
<sequence>KCYALPYGVFGCVSHFIAYYALIWLWCGRSPLPPWRKLSCKIYDIIIVLIGSMISVGMAAFTIVKCRHTWPLLALAIWETCLSLLVGITGIHAARAIKKTPRSLGGAGSSMWWTMIYFPGMIVGMVGLMFLVLQALLLHEKDVTILTIAFFVAVLAGAGIIAFPCTRNRFLWKGSKLSNGEGSNQVPYPIWLACGFGGYMIFFAFLVAFYSDMALGMMARNLFGLPHGEPQVLLYWIYLGAGPLILFCF</sequence>
<evidence type="ECO:0000313" key="2">
    <source>
        <dbReference type="EMBL" id="KAF9444188.1"/>
    </source>
</evidence>
<dbReference type="AlphaFoldDB" id="A0A9P6C0A3"/>
<comment type="caution">
    <text evidence="2">The sequence shown here is derived from an EMBL/GenBank/DDBJ whole genome shotgun (WGS) entry which is preliminary data.</text>
</comment>
<feature type="transmembrane region" description="Helical" evidence="1">
    <location>
        <begin position="6"/>
        <end position="25"/>
    </location>
</feature>
<evidence type="ECO:0000313" key="3">
    <source>
        <dbReference type="Proteomes" id="UP000807342"/>
    </source>
</evidence>
<reference evidence="2" key="1">
    <citation type="submission" date="2020-11" db="EMBL/GenBank/DDBJ databases">
        <authorList>
            <consortium name="DOE Joint Genome Institute"/>
            <person name="Ahrendt S."/>
            <person name="Riley R."/>
            <person name="Andreopoulos W."/>
            <person name="Labutti K."/>
            <person name="Pangilinan J."/>
            <person name="Ruiz-Duenas F.J."/>
            <person name="Barrasa J.M."/>
            <person name="Sanchez-Garcia M."/>
            <person name="Camarero S."/>
            <person name="Miyauchi S."/>
            <person name="Serrano A."/>
            <person name="Linde D."/>
            <person name="Babiker R."/>
            <person name="Drula E."/>
            <person name="Ayuso-Fernandez I."/>
            <person name="Pacheco R."/>
            <person name="Padilla G."/>
            <person name="Ferreira P."/>
            <person name="Barriuso J."/>
            <person name="Kellner H."/>
            <person name="Castanera R."/>
            <person name="Alfaro M."/>
            <person name="Ramirez L."/>
            <person name="Pisabarro A.G."/>
            <person name="Kuo A."/>
            <person name="Tritt A."/>
            <person name="Lipzen A."/>
            <person name="He G."/>
            <person name="Yan M."/>
            <person name="Ng V."/>
            <person name="Cullen D."/>
            <person name="Martin F."/>
            <person name="Rosso M.-N."/>
            <person name="Henrissat B."/>
            <person name="Hibbett D."/>
            <person name="Martinez A.T."/>
            <person name="Grigoriev I.V."/>
        </authorList>
    </citation>
    <scope>NUCLEOTIDE SEQUENCE</scope>
    <source>
        <strain evidence="2">MF-IS2</strain>
    </source>
</reference>
<gene>
    <name evidence="2" type="ORF">P691DRAFT_678074</name>
</gene>
<evidence type="ECO:0000256" key="1">
    <source>
        <dbReference type="SAM" id="Phobius"/>
    </source>
</evidence>
<protein>
    <submittedName>
        <fullName evidence="2">Uncharacterized protein</fullName>
    </submittedName>
</protein>
<feature type="transmembrane region" description="Helical" evidence="1">
    <location>
        <begin position="70"/>
        <end position="94"/>
    </location>
</feature>
<accession>A0A9P6C0A3</accession>
<organism evidence="2 3">
    <name type="scientific">Macrolepiota fuliginosa MF-IS2</name>
    <dbReference type="NCBI Taxonomy" id="1400762"/>
    <lineage>
        <taxon>Eukaryota</taxon>
        <taxon>Fungi</taxon>
        <taxon>Dikarya</taxon>
        <taxon>Basidiomycota</taxon>
        <taxon>Agaricomycotina</taxon>
        <taxon>Agaricomycetes</taxon>
        <taxon>Agaricomycetidae</taxon>
        <taxon>Agaricales</taxon>
        <taxon>Agaricineae</taxon>
        <taxon>Agaricaceae</taxon>
        <taxon>Macrolepiota</taxon>
    </lineage>
</organism>
<keyword evidence="1" id="KW-0812">Transmembrane</keyword>